<evidence type="ECO:0000256" key="4">
    <source>
        <dbReference type="ARBA" id="ARBA00022989"/>
    </source>
</evidence>
<keyword evidence="5 6" id="KW-0472">Membrane</keyword>
<dbReference type="InterPro" id="IPR020846">
    <property type="entry name" value="MFS_dom"/>
</dbReference>
<evidence type="ECO:0000256" key="6">
    <source>
        <dbReference type="SAM" id="Phobius"/>
    </source>
</evidence>
<feature type="transmembrane region" description="Helical" evidence="6">
    <location>
        <begin position="229"/>
        <end position="252"/>
    </location>
</feature>
<name>A0A8J3VEI6_9ACTN</name>
<keyword evidence="3 6" id="KW-0812">Transmembrane</keyword>
<comment type="subcellular location">
    <subcellularLocation>
        <location evidence="1">Cell membrane</location>
        <topology evidence="1">Multi-pass membrane protein</topology>
    </subcellularLocation>
</comment>
<evidence type="ECO:0000256" key="3">
    <source>
        <dbReference type="ARBA" id="ARBA00022692"/>
    </source>
</evidence>
<organism evidence="8 9">
    <name type="scientific">Rhizocola hellebori</name>
    <dbReference type="NCBI Taxonomy" id="1392758"/>
    <lineage>
        <taxon>Bacteria</taxon>
        <taxon>Bacillati</taxon>
        <taxon>Actinomycetota</taxon>
        <taxon>Actinomycetes</taxon>
        <taxon>Micromonosporales</taxon>
        <taxon>Micromonosporaceae</taxon>
        <taxon>Rhizocola</taxon>
    </lineage>
</organism>
<keyword evidence="2" id="KW-1003">Cell membrane</keyword>
<dbReference type="PANTHER" id="PTHR23513:SF6">
    <property type="entry name" value="MAJOR FACILITATOR SUPERFAMILY ASSOCIATED DOMAIN-CONTAINING PROTEIN"/>
    <property type="match status" value="1"/>
</dbReference>
<accession>A0A8J3VEI6</accession>
<dbReference type="InterPro" id="IPR011701">
    <property type="entry name" value="MFS"/>
</dbReference>
<reference evidence="8" key="1">
    <citation type="submission" date="2021-01" db="EMBL/GenBank/DDBJ databases">
        <title>Whole genome shotgun sequence of Rhizocola hellebori NBRC 109834.</title>
        <authorList>
            <person name="Komaki H."/>
            <person name="Tamura T."/>
        </authorList>
    </citation>
    <scope>NUCLEOTIDE SEQUENCE</scope>
    <source>
        <strain evidence="8">NBRC 109834</strain>
    </source>
</reference>
<keyword evidence="4 6" id="KW-1133">Transmembrane helix</keyword>
<keyword evidence="9" id="KW-1185">Reference proteome</keyword>
<feature type="transmembrane region" description="Helical" evidence="6">
    <location>
        <begin position="55"/>
        <end position="88"/>
    </location>
</feature>
<evidence type="ECO:0000259" key="7">
    <source>
        <dbReference type="PROSITE" id="PS50850"/>
    </source>
</evidence>
<evidence type="ECO:0000256" key="1">
    <source>
        <dbReference type="ARBA" id="ARBA00004651"/>
    </source>
</evidence>
<feature type="domain" description="Major facilitator superfamily (MFS) profile" evidence="7">
    <location>
        <begin position="195"/>
        <end position="398"/>
    </location>
</feature>
<feature type="transmembrane region" description="Helical" evidence="6">
    <location>
        <begin position="148"/>
        <end position="173"/>
    </location>
</feature>
<dbReference type="InterPro" id="IPR036259">
    <property type="entry name" value="MFS_trans_sf"/>
</dbReference>
<sequence length="398" mass="40925">MTGTRMSAVALPWFVLVSTGSVAKMGVVAAAETLPYVLACGLGGPLLDRLGYRRVSIVADAASAAAVLAIPFLGLNFSLLVGLVAVAGGLRGLGDTSKRVIFRQSVMTSGVDVTRATSINDGLLRLTTLLGAPLAGLLIAAFDAQTVLIIDAGTFGFGAAAIAIAVPAIASTGSAEPYLKALRGGFSYLRQDRLVAGLLVIFFCTNLFDSAYGSVLIPLWAKEVIGSPVALGLVSASFAVGAVLGNVVFTVVAPRVPRFATYAVGFVIGGAPRFLVPAFTDEAWPLYLVSFIAGLGMASVNPIIGAVMFERVPEHMLARVQGLGTAVAWGGIPVGALIGGWLGGIDLAVAFVVLGIGYLVVTLVPFTHPIWRQIDIKPEPATAAVGEQAAAPQQPIRT</sequence>
<gene>
    <name evidence="8" type="ORF">Rhe02_25910</name>
</gene>
<evidence type="ECO:0000313" key="8">
    <source>
        <dbReference type="EMBL" id="GIH04524.1"/>
    </source>
</evidence>
<dbReference type="GO" id="GO:0022857">
    <property type="term" value="F:transmembrane transporter activity"/>
    <property type="evidence" value="ECO:0007669"/>
    <property type="project" value="InterPro"/>
</dbReference>
<feature type="transmembrane region" description="Helical" evidence="6">
    <location>
        <begin position="259"/>
        <end position="280"/>
    </location>
</feature>
<dbReference type="PANTHER" id="PTHR23513">
    <property type="entry name" value="INTEGRAL MEMBRANE EFFLUX PROTEIN-RELATED"/>
    <property type="match status" value="1"/>
</dbReference>
<comment type="caution">
    <text evidence="8">The sequence shown here is derived from an EMBL/GenBank/DDBJ whole genome shotgun (WGS) entry which is preliminary data.</text>
</comment>
<evidence type="ECO:0000313" key="9">
    <source>
        <dbReference type="Proteomes" id="UP000612899"/>
    </source>
</evidence>
<dbReference type="SUPFAM" id="SSF103473">
    <property type="entry name" value="MFS general substrate transporter"/>
    <property type="match status" value="1"/>
</dbReference>
<evidence type="ECO:0000256" key="2">
    <source>
        <dbReference type="ARBA" id="ARBA00022475"/>
    </source>
</evidence>
<dbReference type="PROSITE" id="PS50850">
    <property type="entry name" value="MFS"/>
    <property type="match status" value="1"/>
</dbReference>
<evidence type="ECO:0000256" key="5">
    <source>
        <dbReference type="ARBA" id="ARBA00023136"/>
    </source>
</evidence>
<protein>
    <submittedName>
        <fullName evidence="8">MFS transporter</fullName>
    </submittedName>
</protein>
<feature type="transmembrane region" description="Helical" evidence="6">
    <location>
        <begin position="286"/>
        <end position="309"/>
    </location>
</feature>
<dbReference type="Gene3D" id="1.20.1250.20">
    <property type="entry name" value="MFS general substrate transporter like domains"/>
    <property type="match status" value="1"/>
</dbReference>
<dbReference type="AlphaFoldDB" id="A0A8J3VEI6"/>
<dbReference type="GO" id="GO:0005886">
    <property type="term" value="C:plasma membrane"/>
    <property type="evidence" value="ECO:0007669"/>
    <property type="project" value="UniProtKB-SubCell"/>
</dbReference>
<dbReference type="CDD" id="cd06173">
    <property type="entry name" value="MFS_MefA_like"/>
    <property type="match status" value="1"/>
</dbReference>
<feature type="transmembrane region" description="Helical" evidence="6">
    <location>
        <begin position="348"/>
        <end position="367"/>
    </location>
</feature>
<feature type="transmembrane region" description="Helical" evidence="6">
    <location>
        <begin position="321"/>
        <end position="342"/>
    </location>
</feature>
<proteinExistence type="predicted"/>
<dbReference type="Pfam" id="PF07690">
    <property type="entry name" value="MFS_1"/>
    <property type="match status" value="1"/>
</dbReference>
<dbReference type="EMBL" id="BONY01000013">
    <property type="protein sequence ID" value="GIH04524.1"/>
    <property type="molecule type" value="Genomic_DNA"/>
</dbReference>
<dbReference type="Proteomes" id="UP000612899">
    <property type="component" value="Unassembled WGS sequence"/>
</dbReference>
<feature type="transmembrane region" description="Helical" evidence="6">
    <location>
        <begin position="123"/>
        <end position="142"/>
    </location>
</feature>
<feature type="transmembrane region" description="Helical" evidence="6">
    <location>
        <begin position="194"/>
        <end position="217"/>
    </location>
</feature>